<evidence type="ECO:0000256" key="1">
    <source>
        <dbReference type="ARBA" id="ARBA00004123"/>
    </source>
</evidence>
<evidence type="ECO:0000256" key="3">
    <source>
        <dbReference type="ARBA" id="ARBA00022679"/>
    </source>
</evidence>
<accession>A0ABN9S087</accession>
<proteinExistence type="predicted"/>
<dbReference type="Proteomes" id="UP001189429">
    <property type="component" value="Unassembled WGS sequence"/>
</dbReference>
<comment type="caution">
    <text evidence="7">The sequence shown here is derived from an EMBL/GenBank/DDBJ whole genome shotgun (WGS) entry which is preliminary data.</text>
</comment>
<dbReference type="PANTHER" id="PTHR14453:SF67">
    <property type="entry name" value="POLY [ADP-RIBOSE] POLYMERASE"/>
    <property type="match status" value="1"/>
</dbReference>
<evidence type="ECO:0000313" key="7">
    <source>
        <dbReference type="EMBL" id="CAK0822849.1"/>
    </source>
</evidence>
<sequence length="136" mass="14540">DQGLEFEPGVHTCWAFHGADVDAIDSIIHNPMAGFQPCASRANSSLWGSGSYFARDGKYVADGGFCGAASNGTRQMLMCLLTVGLPCLGSPEHRGVLPFRQRPHRYTSSVDSLSSPEVYVVQHPGAAHPAYVLTFG</sequence>
<evidence type="ECO:0000259" key="6">
    <source>
        <dbReference type="PROSITE" id="PS51059"/>
    </source>
</evidence>
<evidence type="ECO:0000256" key="5">
    <source>
        <dbReference type="ARBA" id="ARBA00023242"/>
    </source>
</evidence>
<feature type="domain" description="PARP catalytic" evidence="6">
    <location>
        <begin position="1"/>
        <end position="136"/>
    </location>
</feature>
<name>A0ABN9S087_9DINO</name>
<reference evidence="7" key="1">
    <citation type="submission" date="2023-10" db="EMBL/GenBank/DDBJ databases">
        <authorList>
            <person name="Chen Y."/>
            <person name="Shah S."/>
            <person name="Dougan E. K."/>
            <person name="Thang M."/>
            <person name="Chan C."/>
        </authorList>
    </citation>
    <scope>NUCLEOTIDE SEQUENCE [LARGE SCALE GENOMIC DNA]</scope>
</reference>
<protein>
    <recommendedName>
        <fullName evidence="6">PARP catalytic domain-containing protein</fullName>
    </recommendedName>
</protein>
<keyword evidence="5" id="KW-0539">Nucleus</keyword>
<comment type="subcellular location">
    <subcellularLocation>
        <location evidence="1">Nucleus</location>
    </subcellularLocation>
</comment>
<keyword evidence="3" id="KW-0808">Transferase</keyword>
<gene>
    <name evidence="7" type="ORF">PCOR1329_LOCUS23757</name>
</gene>
<evidence type="ECO:0000256" key="4">
    <source>
        <dbReference type="ARBA" id="ARBA00023027"/>
    </source>
</evidence>
<dbReference type="EMBL" id="CAUYUJ010008091">
    <property type="protein sequence ID" value="CAK0822849.1"/>
    <property type="molecule type" value="Genomic_DNA"/>
</dbReference>
<feature type="non-terminal residue" evidence="7">
    <location>
        <position position="1"/>
    </location>
</feature>
<keyword evidence="2" id="KW-0328">Glycosyltransferase</keyword>
<dbReference type="InterPro" id="IPR012317">
    <property type="entry name" value="Poly(ADP-ribose)pol_cat_dom"/>
</dbReference>
<evidence type="ECO:0000313" key="8">
    <source>
        <dbReference type="Proteomes" id="UP001189429"/>
    </source>
</evidence>
<evidence type="ECO:0000256" key="2">
    <source>
        <dbReference type="ARBA" id="ARBA00022676"/>
    </source>
</evidence>
<dbReference type="Gene3D" id="3.90.228.10">
    <property type="match status" value="1"/>
</dbReference>
<keyword evidence="8" id="KW-1185">Reference proteome</keyword>
<dbReference type="InterPro" id="IPR052056">
    <property type="entry name" value="Mono-ARTD/PARP"/>
</dbReference>
<dbReference type="PANTHER" id="PTHR14453">
    <property type="entry name" value="PARP/ZINC FINGER CCCH TYPE DOMAIN CONTAINING PROTEIN"/>
    <property type="match status" value="1"/>
</dbReference>
<dbReference type="SUPFAM" id="SSF56399">
    <property type="entry name" value="ADP-ribosylation"/>
    <property type="match status" value="1"/>
</dbReference>
<keyword evidence="4" id="KW-0520">NAD</keyword>
<organism evidence="7 8">
    <name type="scientific">Prorocentrum cordatum</name>
    <dbReference type="NCBI Taxonomy" id="2364126"/>
    <lineage>
        <taxon>Eukaryota</taxon>
        <taxon>Sar</taxon>
        <taxon>Alveolata</taxon>
        <taxon>Dinophyceae</taxon>
        <taxon>Prorocentrales</taxon>
        <taxon>Prorocentraceae</taxon>
        <taxon>Prorocentrum</taxon>
    </lineage>
</organism>
<dbReference type="PROSITE" id="PS51059">
    <property type="entry name" value="PARP_CATALYTIC"/>
    <property type="match status" value="1"/>
</dbReference>